<name>I3UHV1_ADVKW</name>
<dbReference type="PROSITE" id="PS50931">
    <property type="entry name" value="HTH_LYSR"/>
    <property type="match status" value="1"/>
</dbReference>
<dbReference type="KEGG" id="aka:TKWG_25240"/>
<dbReference type="EMBL" id="CP003555">
    <property type="protein sequence ID" value="AFK64589.1"/>
    <property type="molecule type" value="Genomic_DNA"/>
</dbReference>
<dbReference type="Gene3D" id="1.10.10.10">
    <property type="entry name" value="Winged helix-like DNA-binding domain superfamily/Winged helix DNA-binding domain"/>
    <property type="match status" value="1"/>
</dbReference>
<reference evidence="6 7" key="1">
    <citation type="journal article" date="2011" name="J. Bacteriol.">
        <title>Whole-genome shotgun sequencing of the sulfur-oxidizing chemoautotroph Tetrathiobacter kashmirensis.</title>
        <authorList>
            <person name="Ghosh W."/>
            <person name="George A."/>
            <person name="Agarwal A."/>
            <person name="Raj P."/>
            <person name="Alam M."/>
            <person name="Pyne P."/>
            <person name="Das Gupta S.K."/>
        </authorList>
    </citation>
    <scope>NUCLEOTIDE SEQUENCE [LARGE SCALE GENOMIC DNA]</scope>
    <source>
        <strain evidence="6 7">WT001</strain>
    </source>
</reference>
<evidence type="ECO:0000256" key="2">
    <source>
        <dbReference type="ARBA" id="ARBA00023015"/>
    </source>
</evidence>
<dbReference type="InterPro" id="IPR000847">
    <property type="entry name" value="LysR_HTH_N"/>
</dbReference>
<dbReference type="SUPFAM" id="SSF46785">
    <property type="entry name" value="Winged helix' DNA-binding domain"/>
    <property type="match status" value="1"/>
</dbReference>
<dbReference type="PANTHER" id="PTHR30126:SF94">
    <property type="entry name" value="LYSR FAMILY TRANSCRIPTIONAL REGULATOR"/>
    <property type="match status" value="1"/>
</dbReference>
<dbReference type="GO" id="GO:0000976">
    <property type="term" value="F:transcription cis-regulatory region binding"/>
    <property type="evidence" value="ECO:0007669"/>
    <property type="project" value="TreeGrafter"/>
</dbReference>
<gene>
    <name evidence="6" type="ordered locus">TKWG_25240</name>
</gene>
<dbReference type="Pfam" id="PF00126">
    <property type="entry name" value="HTH_1"/>
    <property type="match status" value="1"/>
</dbReference>
<dbReference type="InterPro" id="IPR036388">
    <property type="entry name" value="WH-like_DNA-bd_sf"/>
</dbReference>
<dbReference type="Gene3D" id="3.40.190.290">
    <property type="match status" value="1"/>
</dbReference>
<keyword evidence="2" id="KW-0805">Transcription regulation</keyword>
<dbReference type="Pfam" id="PF03466">
    <property type="entry name" value="LysR_substrate"/>
    <property type="match status" value="1"/>
</dbReference>
<reference evidence="7" key="2">
    <citation type="journal article" date="2013" name="PLoS ONE">
        <title>Genome implosion elicits host-confinement in Alcaligenaceae: evidence from the comparative genomics of Tetrathiobacter kashmirensis, a pathogen in the making.</title>
        <authorList>
            <person name="Ghosh W."/>
            <person name="Alam M."/>
            <person name="Roy C."/>
            <person name="Pyne P."/>
            <person name="George A."/>
            <person name="Chakraborty R."/>
            <person name="Majumder S."/>
            <person name="Agarwal A."/>
            <person name="Chakraborty S."/>
            <person name="Majumdar S."/>
            <person name="Gupta S.K."/>
        </authorList>
    </citation>
    <scope>NUCLEOTIDE SEQUENCE [LARGE SCALE GENOMIC DNA]</scope>
    <source>
        <strain evidence="7">WT001</strain>
    </source>
</reference>
<dbReference type="SUPFAM" id="SSF53850">
    <property type="entry name" value="Periplasmic binding protein-like II"/>
    <property type="match status" value="1"/>
</dbReference>
<dbReference type="Proteomes" id="UP000005267">
    <property type="component" value="Chromosome"/>
</dbReference>
<dbReference type="InterPro" id="IPR036390">
    <property type="entry name" value="WH_DNA-bd_sf"/>
</dbReference>
<evidence type="ECO:0000256" key="1">
    <source>
        <dbReference type="ARBA" id="ARBA00009437"/>
    </source>
</evidence>
<protein>
    <submittedName>
        <fullName evidence="6">LysR family transcriptional regulator</fullName>
    </submittedName>
</protein>
<evidence type="ECO:0000256" key="4">
    <source>
        <dbReference type="ARBA" id="ARBA00023163"/>
    </source>
</evidence>
<proteinExistence type="inferred from homology"/>
<evidence type="ECO:0000313" key="6">
    <source>
        <dbReference type="EMBL" id="AFK64589.1"/>
    </source>
</evidence>
<keyword evidence="7" id="KW-1185">Reference proteome</keyword>
<dbReference type="GO" id="GO:0003700">
    <property type="term" value="F:DNA-binding transcription factor activity"/>
    <property type="evidence" value="ECO:0007669"/>
    <property type="project" value="InterPro"/>
</dbReference>
<dbReference type="PANTHER" id="PTHR30126">
    <property type="entry name" value="HTH-TYPE TRANSCRIPTIONAL REGULATOR"/>
    <property type="match status" value="1"/>
</dbReference>
<organism evidence="6 7">
    <name type="scientific">Advenella kashmirensis (strain DSM 17095 / LMG 22695 / WT001)</name>
    <name type="common">Tetrathiobacter kashmirensis</name>
    <dbReference type="NCBI Taxonomy" id="1036672"/>
    <lineage>
        <taxon>Bacteria</taxon>
        <taxon>Pseudomonadati</taxon>
        <taxon>Pseudomonadota</taxon>
        <taxon>Betaproteobacteria</taxon>
        <taxon>Burkholderiales</taxon>
        <taxon>Alcaligenaceae</taxon>
    </lineage>
</organism>
<evidence type="ECO:0000313" key="7">
    <source>
        <dbReference type="Proteomes" id="UP000005267"/>
    </source>
</evidence>
<dbReference type="CDD" id="cd08427">
    <property type="entry name" value="PBP2_LTTR_like_2"/>
    <property type="match status" value="1"/>
</dbReference>
<dbReference type="FunFam" id="1.10.10.10:FF:000001">
    <property type="entry name" value="LysR family transcriptional regulator"/>
    <property type="match status" value="1"/>
</dbReference>
<feature type="domain" description="HTH lysR-type" evidence="5">
    <location>
        <begin position="69"/>
        <end position="124"/>
    </location>
</feature>
<comment type="similarity">
    <text evidence="1">Belongs to the LysR transcriptional regulatory family.</text>
</comment>
<evidence type="ECO:0000256" key="3">
    <source>
        <dbReference type="ARBA" id="ARBA00023125"/>
    </source>
</evidence>
<dbReference type="AlphaFoldDB" id="I3UHV1"/>
<dbReference type="HOGENOM" id="CLU_039613_6_5_4"/>
<evidence type="ECO:0000259" key="5">
    <source>
        <dbReference type="PROSITE" id="PS50931"/>
    </source>
</evidence>
<keyword evidence="3" id="KW-0238">DNA-binding</keyword>
<accession>I3UHV1</accession>
<keyword evidence="4" id="KW-0804">Transcription</keyword>
<sequence>MVFLVNTSELGSVLSLLATFIANAIRFGEYRHIWLGNQYFYCSTGIKKIKSIYICNIHKYYLYIESAMIRELKTFIAVSREGTFAAAAQKIGLTQAAVSAQMQRLEGELGFTLFDRQGRSAKINAKGAQLLLQAQELINLYSNLGATPVASAKTMHINVGAIATLQRTMLPDALADFHKTCPGSHTRIIPGVSMDMVNLVDAGDVDLAAIIRPPFQLQGELQWQTLAREPFRLIVPSRVTDSDWAQLLSEQPFIRYDRASFGGRLVDRFLRQMHVGVHEICECDELETIVRLVANGAGVALFPQTAAFVRWPARVRAIDLGVHTFYRETGLLHRQEQGLAEPVRQLIQFIMKRSQSQQLTGASRPTPSSSM</sequence>
<dbReference type="STRING" id="1036672.TKWG_25240"/>
<dbReference type="InterPro" id="IPR005119">
    <property type="entry name" value="LysR_subst-bd"/>
</dbReference>
<dbReference type="PRINTS" id="PR00039">
    <property type="entry name" value="HTHLYSR"/>
</dbReference>